<evidence type="ECO:0008006" key="2">
    <source>
        <dbReference type="Google" id="ProtNLM"/>
    </source>
</evidence>
<dbReference type="KEGG" id="spue:AB5L97_00630"/>
<dbReference type="PANTHER" id="PTHR43462">
    <property type="entry name" value="ALANYL-TRNA EDITING PROTEIN"/>
    <property type="match status" value="1"/>
</dbReference>
<accession>A0AB39L3K1</accession>
<name>A0AB39L3K1_9MICC</name>
<dbReference type="EMBL" id="CP163302">
    <property type="protein sequence ID" value="XDP45566.1"/>
    <property type="molecule type" value="Genomic_DNA"/>
</dbReference>
<dbReference type="SUPFAM" id="SSF50447">
    <property type="entry name" value="Translation proteins"/>
    <property type="match status" value="1"/>
</dbReference>
<dbReference type="InterPro" id="IPR009000">
    <property type="entry name" value="Transl_B-barrel_sf"/>
</dbReference>
<dbReference type="InterPro" id="IPR018163">
    <property type="entry name" value="Thr/Ala-tRNA-synth_IIc_edit"/>
</dbReference>
<dbReference type="InterPro" id="IPR051335">
    <property type="entry name" value="Alanyl-tRNA_Editing_Enzymes"/>
</dbReference>
<dbReference type="SUPFAM" id="SSF55186">
    <property type="entry name" value="ThrRS/AlaRS common domain"/>
    <property type="match status" value="1"/>
</dbReference>
<dbReference type="RefSeq" id="WP_369046075.1">
    <property type="nucleotide sequence ID" value="NZ_CP163302.1"/>
</dbReference>
<proteinExistence type="predicted"/>
<organism evidence="1">
    <name type="scientific">Sinomonas puerhi</name>
    <dbReference type="NCBI Taxonomy" id="3238584"/>
    <lineage>
        <taxon>Bacteria</taxon>
        <taxon>Bacillati</taxon>
        <taxon>Actinomycetota</taxon>
        <taxon>Actinomycetes</taxon>
        <taxon>Micrococcales</taxon>
        <taxon>Micrococcaceae</taxon>
        <taxon>Sinomonas</taxon>
    </lineage>
</organism>
<gene>
    <name evidence="1" type="ORF">AB5L97_00630</name>
</gene>
<dbReference type="GO" id="GO:0000166">
    <property type="term" value="F:nucleotide binding"/>
    <property type="evidence" value="ECO:0007669"/>
    <property type="project" value="InterPro"/>
</dbReference>
<dbReference type="Gene3D" id="2.40.30.130">
    <property type="match status" value="1"/>
</dbReference>
<reference evidence="1" key="1">
    <citation type="submission" date="2024-07" db="EMBL/GenBank/DDBJ databases">
        <authorList>
            <person name="fu j."/>
        </authorList>
    </citation>
    <scope>NUCLEOTIDE SEQUENCE</scope>
    <source>
        <strain evidence="1">P10A9</strain>
    </source>
</reference>
<dbReference type="PANTHER" id="PTHR43462:SF2">
    <property type="entry name" value="THREONYL AND ALANYL TRNA SYNTHETASE SECOND ADDITIONAL DOMAIN-CONTAINING PROTEIN"/>
    <property type="match status" value="1"/>
</dbReference>
<protein>
    <recommendedName>
        <fullName evidence="2">Ser-tRNA(Ala) deacylase AlaX</fullName>
    </recommendedName>
</protein>
<dbReference type="AlphaFoldDB" id="A0AB39L3K1"/>
<dbReference type="Gene3D" id="3.30.980.10">
    <property type="entry name" value="Threonyl-trna Synthetase, Chain A, domain 2"/>
    <property type="match status" value="1"/>
</dbReference>
<sequence length="238" mass="24836">MTTATAQQTNAYFDDTYLTETEATVIASGAGEDGAWAAVSPNIFYPKGGGQPSDEGTLDGTPVTLGRNEDGLVTISGMPSAPEVGAAVVCRIDAELRRRHAALHTAGHILGHLGQARGWQDSGHSHFPGQARLDFDPAGHEDELATPELRDAVRAEFQTQMDGVLARGGDVSASVDTDGHRTVTIQGVNAEPCGGTHVRTLADLVGVKILEVKVKRGAIKVRYEAEHAFGSASGQGAA</sequence>
<evidence type="ECO:0000313" key="1">
    <source>
        <dbReference type="EMBL" id="XDP45566.1"/>
    </source>
</evidence>